<keyword evidence="4" id="KW-1185">Reference proteome</keyword>
<organism evidence="3 4">
    <name type="scientific">Rhododendron williamsianum</name>
    <dbReference type="NCBI Taxonomy" id="262921"/>
    <lineage>
        <taxon>Eukaryota</taxon>
        <taxon>Viridiplantae</taxon>
        <taxon>Streptophyta</taxon>
        <taxon>Embryophyta</taxon>
        <taxon>Tracheophyta</taxon>
        <taxon>Spermatophyta</taxon>
        <taxon>Magnoliopsida</taxon>
        <taxon>eudicotyledons</taxon>
        <taxon>Gunneridae</taxon>
        <taxon>Pentapetalae</taxon>
        <taxon>asterids</taxon>
        <taxon>Ericales</taxon>
        <taxon>Ericaceae</taxon>
        <taxon>Ericoideae</taxon>
        <taxon>Rhodoreae</taxon>
        <taxon>Rhododendron</taxon>
    </lineage>
</organism>
<dbReference type="InterPro" id="IPR008974">
    <property type="entry name" value="TRAF-like"/>
</dbReference>
<dbReference type="InterPro" id="IPR050804">
    <property type="entry name" value="MCC"/>
</dbReference>
<dbReference type="AlphaFoldDB" id="A0A6A4KYF3"/>
<dbReference type="PANTHER" id="PTHR46236">
    <property type="entry name" value="TRAF-LIKE SUPERFAMILY PROTEIN"/>
    <property type="match status" value="1"/>
</dbReference>
<evidence type="ECO:0000259" key="2">
    <source>
        <dbReference type="PROSITE" id="PS50144"/>
    </source>
</evidence>
<dbReference type="Gene3D" id="2.60.210.10">
    <property type="entry name" value="Apoptosis, Tumor Necrosis Factor Receptor Associated Protein 2, Chain A"/>
    <property type="match status" value="1"/>
</dbReference>
<proteinExistence type="predicted"/>
<dbReference type="Proteomes" id="UP000428333">
    <property type="component" value="Linkage Group LG12"/>
</dbReference>
<dbReference type="SUPFAM" id="SSF49599">
    <property type="entry name" value="TRAF domain-like"/>
    <property type="match status" value="1"/>
</dbReference>
<dbReference type="OrthoDB" id="289038at2759"/>
<sequence>MSLPTPTDRPSKPFTWKIENFSKLKTKKLYSDTFYSGGYKWRVLIYPKGNNVEYLSLYLDVGDSATLPYGWTRYARFSVSMINQIHNTLTVRKGKVLWLAANPLEDQLALTLLVLVNPQVPISPNMINSSR</sequence>
<evidence type="ECO:0000313" key="4">
    <source>
        <dbReference type="Proteomes" id="UP000428333"/>
    </source>
</evidence>
<gene>
    <name evidence="3" type="ORF">C3L33_20136</name>
</gene>
<name>A0A6A4KYF3_9ERIC</name>
<evidence type="ECO:0000256" key="1">
    <source>
        <dbReference type="ARBA" id="ARBA00023054"/>
    </source>
</evidence>
<keyword evidence="1" id="KW-0175">Coiled coil</keyword>
<feature type="non-terminal residue" evidence="3">
    <location>
        <position position="1"/>
    </location>
</feature>
<dbReference type="CDD" id="cd00121">
    <property type="entry name" value="MATH"/>
    <property type="match status" value="1"/>
</dbReference>
<dbReference type="PROSITE" id="PS50144">
    <property type="entry name" value="MATH"/>
    <property type="match status" value="1"/>
</dbReference>
<comment type="caution">
    <text evidence="3">The sequence shown here is derived from an EMBL/GenBank/DDBJ whole genome shotgun (WGS) entry which is preliminary data.</text>
</comment>
<reference evidence="3 4" key="1">
    <citation type="journal article" date="2019" name="Genome Biol. Evol.">
        <title>The Rhododendron genome and chromosomal organization provide insight into shared whole-genome duplications across the heath family (Ericaceae).</title>
        <authorList>
            <person name="Soza V.L."/>
            <person name="Lindsley D."/>
            <person name="Waalkes A."/>
            <person name="Ramage E."/>
            <person name="Patwardhan R.P."/>
            <person name="Burton J.N."/>
            <person name="Adey A."/>
            <person name="Kumar A."/>
            <person name="Qiu R."/>
            <person name="Shendure J."/>
            <person name="Hall B."/>
        </authorList>
    </citation>
    <scope>NUCLEOTIDE SEQUENCE [LARGE SCALE GENOMIC DNA]</scope>
    <source>
        <strain evidence="3">RSF 1966-606</strain>
    </source>
</reference>
<dbReference type="InterPro" id="IPR002083">
    <property type="entry name" value="MATH/TRAF_dom"/>
</dbReference>
<dbReference type="Pfam" id="PF22486">
    <property type="entry name" value="MATH_2"/>
    <property type="match status" value="1"/>
</dbReference>
<dbReference type="PANTHER" id="PTHR46236:SF35">
    <property type="entry name" value="MATH DOMAIN-CONTAINING PROTEIN"/>
    <property type="match status" value="1"/>
</dbReference>
<evidence type="ECO:0000313" key="3">
    <source>
        <dbReference type="EMBL" id="KAE9447977.1"/>
    </source>
</evidence>
<dbReference type="SMART" id="SM00061">
    <property type="entry name" value="MATH"/>
    <property type="match status" value="1"/>
</dbReference>
<accession>A0A6A4KYF3</accession>
<protein>
    <recommendedName>
        <fullName evidence="2">MATH domain-containing protein</fullName>
    </recommendedName>
</protein>
<feature type="domain" description="MATH" evidence="2">
    <location>
        <begin position="11"/>
        <end position="126"/>
    </location>
</feature>
<dbReference type="EMBL" id="QEFC01003470">
    <property type="protein sequence ID" value="KAE9447977.1"/>
    <property type="molecule type" value="Genomic_DNA"/>
</dbReference>